<proteinExistence type="predicted"/>
<dbReference type="SUPFAM" id="SSF140683">
    <property type="entry name" value="SP0561-like"/>
    <property type="match status" value="1"/>
</dbReference>
<evidence type="ECO:0008006" key="3">
    <source>
        <dbReference type="Google" id="ProtNLM"/>
    </source>
</evidence>
<accession>A0A5K7ZVW0</accession>
<dbReference type="InterPro" id="IPR038062">
    <property type="entry name" value="ScdA-like_N_sf"/>
</dbReference>
<dbReference type="AlphaFoldDB" id="A0A5K7ZVW0"/>
<evidence type="ECO:0000313" key="2">
    <source>
        <dbReference type="Proteomes" id="UP000425960"/>
    </source>
</evidence>
<reference evidence="1 2" key="1">
    <citation type="submission" date="2019-11" db="EMBL/GenBank/DDBJ databases">
        <title>Comparative genomics of hydrocarbon-degrading Desulfosarcina strains.</title>
        <authorList>
            <person name="Watanabe M."/>
            <person name="Kojima H."/>
            <person name="Fukui M."/>
        </authorList>
    </citation>
    <scope>NUCLEOTIDE SEQUENCE [LARGE SCALE GENOMIC DNA]</scope>
    <source>
        <strain evidence="1 2">28bB2T</strain>
    </source>
</reference>
<sequence>MVENSSICITPEMTVLDIVSRYRQTETIFKQWDARAGACICCQALFDTLQQVAERYGLDLDRLVAELNDSARHMKASSV</sequence>
<protein>
    <recommendedName>
        <fullName evidence="3">DUF1858 domain-containing protein</fullName>
    </recommendedName>
</protein>
<name>A0A5K7ZVW0_9BACT</name>
<organism evidence="1 2">
    <name type="scientific">Desulfosarcina ovata subsp. sediminis</name>
    <dbReference type="NCBI Taxonomy" id="885957"/>
    <lineage>
        <taxon>Bacteria</taxon>
        <taxon>Pseudomonadati</taxon>
        <taxon>Thermodesulfobacteriota</taxon>
        <taxon>Desulfobacteria</taxon>
        <taxon>Desulfobacterales</taxon>
        <taxon>Desulfosarcinaceae</taxon>
        <taxon>Desulfosarcina</taxon>
    </lineage>
</organism>
<dbReference type="Proteomes" id="UP000425960">
    <property type="component" value="Chromosome"/>
</dbReference>
<dbReference type="EMBL" id="AP021876">
    <property type="protein sequence ID" value="BBO84330.1"/>
    <property type="molecule type" value="Genomic_DNA"/>
</dbReference>
<dbReference type="RefSeq" id="WP_155311845.1">
    <property type="nucleotide sequence ID" value="NZ_AP021876.1"/>
</dbReference>
<evidence type="ECO:0000313" key="1">
    <source>
        <dbReference type="EMBL" id="BBO84330.1"/>
    </source>
</evidence>
<dbReference type="KEGG" id="dov:DSCO28_48960"/>
<dbReference type="Gene3D" id="1.10.3910.10">
    <property type="entry name" value="SP0561-like"/>
    <property type="match status" value="1"/>
</dbReference>
<gene>
    <name evidence="1" type="ORF">DSCO28_48960</name>
</gene>